<dbReference type="Proteomes" id="UP000815325">
    <property type="component" value="Unassembled WGS sequence"/>
</dbReference>
<feature type="compositionally biased region" description="Polar residues" evidence="1">
    <location>
        <begin position="593"/>
        <end position="607"/>
    </location>
</feature>
<keyword evidence="4" id="KW-1185">Reference proteome</keyword>
<accession>A0ABQ7G0J4</accession>
<dbReference type="PANTHER" id="PTHR31596:SF1">
    <property type="entry name" value="T-CELL ACTIVATION INHIBITOR, MITOCHONDRIAL"/>
    <property type="match status" value="1"/>
</dbReference>
<comment type="caution">
    <text evidence="3">The sequence shown here is derived from an EMBL/GenBank/DDBJ whole genome shotgun (WGS) entry which is preliminary data.</text>
</comment>
<evidence type="ECO:0000313" key="4">
    <source>
        <dbReference type="Proteomes" id="UP000815325"/>
    </source>
</evidence>
<dbReference type="PANTHER" id="PTHR31596">
    <property type="entry name" value="T-CELL ACTIVATION INHIBITOR, MITOCHONDRIAL"/>
    <property type="match status" value="1"/>
</dbReference>
<feature type="compositionally biased region" description="Low complexity" evidence="1">
    <location>
        <begin position="710"/>
        <end position="725"/>
    </location>
</feature>
<evidence type="ECO:0000256" key="1">
    <source>
        <dbReference type="SAM" id="MobiDB-lite"/>
    </source>
</evidence>
<dbReference type="EMBL" id="MU070357">
    <property type="protein sequence ID" value="KAF5828126.1"/>
    <property type="molecule type" value="Genomic_DNA"/>
</dbReference>
<evidence type="ECO:0000259" key="2">
    <source>
        <dbReference type="Pfam" id="PF14687"/>
    </source>
</evidence>
<dbReference type="Pfam" id="PF14687">
    <property type="entry name" value="DUF4460"/>
    <property type="match status" value="1"/>
</dbReference>
<sequence length="769" mass="84895">MQVKEGSMHGPWMRRGMACSWMELGFFHPNAAAASANCVHSPSFSKASTAPFFSASVSCSCTVIRCCSKLRMHTPSSPETEMMFHHLKFAIINFWALHSPCALEVSFQLIWSIVHLGFHSCSVDNKMDNASKKLTRQVIRQVHPDLFVDSPFEKQCNSESLKRLNNYVDELAKRRQPKPTTLEFFVRDGTQLKRLQAQLTPSGSLAPLFFAFGLMSADDLAKEGGVSPADDTNFLAWLKDQVSEAVRTAERHDMMKWHIRRLKSSFEEKYGLASVQIGAEYAVSLEEQENQVDSLTALDDAVQEVTQEKNDPNYFKHLSIQLYHASACPLEAYSFVDENGVFQMRPEYMKAFVGDDGALHLVANRNTLKEQIYSLDLERARMLTKVSLYWLKRVRDLTPAVTKLLGVRHVWCDTKSEQNSQKFVLWAGYLLEKREEIRDLFAGRKFAFSVIVHADTAGPLINFHQSSPILNVRADCPASHLISFLASEGGSEASKASTEVQNTRAKEEALLERVRQVFDARCVIKICMNDQVKEAAMRLLDNADVIKQVVDLRGACIALDDCYEVWDSGFISIPYNFKIEELSNMIPKLQLGQHPSSSVESPESGQLASEAYQKAQSKSAGSAPYANRDGNSQSGSRGSSSSVFRGSTSSSSSSNNGSSRSSSSSNNGNGSVDRAHSSDHGSSSSNRSKVGASAYGGCLTKGHNHMHTKPLLSPGLHSPSLPSRSPQIRAVPTLRAPALPCLAASAVRAQVCRHLPNPVSANRSCLRLL</sequence>
<dbReference type="InterPro" id="IPR027986">
    <property type="entry name" value="TCAIM"/>
</dbReference>
<name>A0ABQ7G0J4_DUNSA</name>
<gene>
    <name evidence="3" type="ORF">DUNSADRAFT_18166</name>
</gene>
<dbReference type="InterPro" id="IPR028031">
    <property type="entry name" value="DUF4460"/>
</dbReference>
<evidence type="ECO:0000313" key="3">
    <source>
        <dbReference type="EMBL" id="KAF5828126.1"/>
    </source>
</evidence>
<reference evidence="3" key="1">
    <citation type="submission" date="2017-08" db="EMBL/GenBank/DDBJ databases">
        <authorList>
            <person name="Polle J.E."/>
            <person name="Barry K."/>
            <person name="Cushman J."/>
            <person name="Schmutz J."/>
            <person name="Tran D."/>
            <person name="Hathwaick L.T."/>
            <person name="Yim W.C."/>
            <person name="Jenkins J."/>
            <person name="Mckie-Krisberg Z.M."/>
            <person name="Prochnik S."/>
            <person name="Lindquist E."/>
            <person name="Dockter R.B."/>
            <person name="Adam C."/>
            <person name="Molina H."/>
            <person name="Bunkerborg J."/>
            <person name="Jin E."/>
            <person name="Buchheim M."/>
            <person name="Magnuson J."/>
        </authorList>
    </citation>
    <scope>NUCLEOTIDE SEQUENCE</scope>
    <source>
        <strain evidence="3">CCAP 19/18</strain>
    </source>
</reference>
<feature type="domain" description="DUF4460" evidence="2">
    <location>
        <begin position="128"/>
        <end position="191"/>
    </location>
</feature>
<feature type="compositionally biased region" description="Low complexity" evidence="1">
    <location>
        <begin position="627"/>
        <end position="671"/>
    </location>
</feature>
<feature type="region of interest" description="Disordered" evidence="1">
    <location>
        <begin position="592"/>
        <end position="725"/>
    </location>
</feature>
<proteinExistence type="predicted"/>
<organism evidence="3 4">
    <name type="scientific">Dunaliella salina</name>
    <name type="common">Green alga</name>
    <name type="synonym">Protococcus salinus</name>
    <dbReference type="NCBI Taxonomy" id="3046"/>
    <lineage>
        <taxon>Eukaryota</taxon>
        <taxon>Viridiplantae</taxon>
        <taxon>Chlorophyta</taxon>
        <taxon>core chlorophytes</taxon>
        <taxon>Chlorophyceae</taxon>
        <taxon>CS clade</taxon>
        <taxon>Chlamydomonadales</taxon>
        <taxon>Dunaliellaceae</taxon>
        <taxon>Dunaliella</taxon>
    </lineage>
</organism>
<protein>
    <recommendedName>
        <fullName evidence="2">DUF4460 domain-containing protein</fullName>
    </recommendedName>
</protein>